<dbReference type="OrthoDB" id="3176531at2759"/>
<dbReference type="AlphaFoldDB" id="A0A1Y1YUE7"/>
<gene>
    <name evidence="1" type="ORF">K493DRAFT_298360</name>
</gene>
<protein>
    <submittedName>
        <fullName evidence="1">Uncharacterized protein</fullName>
    </submittedName>
</protein>
<accession>A0A1Y1YUE7</accession>
<dbReference type="Proteomes" id="UP000193498">
    <property type="component" value="Unassembled WGS sequence"/>
</dbReference>
<reference evidence="1 2" key="1">
    <citation type="submission" date="2016-07" db="EMBL/GenBank/DDBJ databases">
        <title>Pervasive Adenine N6-methylation of Active Genes in Fungi.</title>
        <authorList>
            <consortium name="DOE Joint Genome Institute"/>
            <person name="Mondo S.J."/>
            <person name="Dannebaum R.O."/>
            <person name="Kuo R.C."/>
            <person name="Labutti K."/>
            <person name="Haridas S."/>
            <person name="Kuo A."/>
            <person name="Salamov A."/>
            <person name="Ahrendt S.R."/>
            <person name="Lipzen A."/>
            <person name="Sullivan W."/>
            <person name="Andreopoulos W.B."/>
            <person name="Clum A."/>
            <person name="Lindquist E."/>
            <person name="Daum C."/>
            <person name="Ramamoorthy G.K."/>
            <person name="Gryganskyi A."/>
            <person name="Culley D."/>
            <person name="Magnuson J.K."/>
            <person name="James T.Y."/>
            <person name="O'Malley M.A."/>
            <person name="Stajich J.E."/>
            <person name="Spatafora J.W."/>
            <person name="Visel A."/>
            <person name="Grigoriev I.V."/>
        </authorList>
    </citation>
    <scope>NUCLEOTIDE SEQUENCE [LARGE SCALE GENOMIC DNA]</scope>
    <source>
        <strain evidence="1 2">CBS 931.73</strain>
    </source>
</reference>
<evidence type="ECO:0000313" key="1">
    <source>
        <dbReference type="EMBL" id="ORY01464.1"/>
    </source>
</evidence>
<comment type="caution">
    <text evidence="1">The sequence shown here is derived from an EMBL/GenBank/DDBJ whole genome shotgun (WGS) entry which is preliminary data.</text>
</comment>
<name>A0A1Y1YUE7_9FUNG</name>
<dbReference type="EMBL" id="MCFE01000069">
    <property type="protein sequence ID" value="ORY01464.1"/>
    <property type="molecule type" value="Genomic_DNA"/>
</dbReference>
<evidence type="ECO:0000313" key="2">
    <source>
        <dbReference type="Proteomes" id="UP000193498"/>
    </source>
</evidence>
<sequence>MPDDLGVESSSKDYSCPSNQIKQITKPSEVYTCASILTNSTDFRISACQASDSCNSGYILIERTDQGYCEKAKAIAISNNPTFTEQFHTLDGPDSFYVNFTGAEKYSIYQWSYEDGCKYKFPYQFSNAGTVFLNILHVYKDYDGVNEVFQDWPPYLDSTLVSRHQMEICPGCPTLTSNGSVRENIPETQECDREGSTHGSWLPASANIAQNLSTSGYLWEPSDCSYPDKFRGVDSSGCLENPRSILFFGDSQIRVMYDNLWRRLDGSTARIVKMEKFLDMRKEIGNVVLWHHKDVFLEDIVSRDDAYLMKYDTIVFNFAQWPASGLVFGGHWTTDRFLNVLDNATDFLVGVQSRRPKDKPLRLVWQGIHAFSMKNIYSKKRGDWRTINRLKNWNRLAENMARSKGIRTMNSFEITYSMLDVSPDNAHYFGTDVEEAVVDEVLHKLDLCRPI</sequence>
<proteinExistence type="predicted"/>
<dbReference type="InParanoid" id="A0A1Y1YUE7"/>
<keyword evidence="2" id="KW-1185">Reference proteome</keyword>
<organism evidence="1 2">
    <name type="scientific">Basidiobolus meristosporus CBS 931.73</name>
    <dbReference type="NCBI Taxonomy" id="1314790"/>
    <lineage>
        <taxon>Eukaryota</taxon>
        <taxon>Fungi</taxon>
        <taxon>Fungi incertae sedis</taxon>
        <taxon>Zoopagomycota</taxon>
        <taxon>Entomophthoromycotina</taxon>
        <taxon>Basidiobolomycetes</taxon>
        <taxon>Basidiobolales</taxon>
        <taxon>Basidiobolaceae</taxon>
        <taxon>Basidiobolus</taxon>
    </lineage>
</organism>
<dbReference type="STRING" id="1314790.A0A1Y1YUE7"/>